<dbReference type="NCBIfam" id="TIGR02532">
    <property type="entry name" value="IV_pilin_GFxxxE"/>
    <property type="match status" value="1"/>
</dbReference>
<accession>A0A264W7G5</accession>
<dbReference type="RefSeq" id="WP_094941342.1">
    <property type="nucleotide sequence ID" value="NZ_NOKQ01000116.1"/>
</dbReference>
<feature type="transmembrane region" description="Helical" evidence="3">
    <location>
        <begin position="12"/>
        <end position="35"/>
    </location>
</feature>
<evidence type="ECO:0000256" key="2">
    <source>
        <dbReference type="ARBA" id="ARBA00023287"/>
    </source>
</evidence>
<evidence type="ECO:0000313" key="5">
    <source>
        <dbReference type="Proteomes" id="UP000217065"/>
    </source>
</evidence>
<dbReference type="GO" id="GO:0030420">
    <property type="term" value="P:establishment of competence for transformation"/>
    <property type="evidence" value="ECO:0007669"/>
    <property type="project" value="UniProtKB-KW"/>
</dbReference>
<evidence type="ECO:0000256" key="1">
    <source>
        <dbReference type="ARBA" id="ARBA00004241"/>
    </source>
</evidence>
<organism evidence="4 5">
    <name type="scientific">Tetzosporium hominis</name>
    <dbReference type="NCBI Taxonomy" id="2020506"/>
    <lineage>
        <taxon>Bacteria</taxon>
        <taxon>Bacillati</taxon>
        <taxon>Bacillota</taxon>
        <taxon>Bacilli</taxon>
        <taxon>Bacillales</taxon>
        <taxon>Caryophanaceae</taxon>
        <taxon>Tetzosporium</taxon>
    </lineage>
</organism>
<keyword evidence="3" id="KW-0812">Transmembrane</keyword>
<keyword evidence="5" id="KW-1185">Reference proteome</keyword>
<protein>
    <recommendedName>
        <fullName evidence="6">Prepilin-type cleavage/methylation domain-containing protein</fullName>
    </recommendedName>
</protein>
<evidence type="ECO:0008006" key="6">
    <source>
        <dbReference type="Google" id="ProtNLM"/>
    </source>
</evidence>
<dbReference type="GO" id="GO:0009986">
    <property type="term" value="C:cell surface"/>
    <property type="evidence" value="ECO:0007669"/>
    <property type="project" value="UniProtKB-SubCell"/>
</dbReference>
<dbReference type="AlphaFoldDB" id="A0A264W7G5"/>
<sequence length="152" mass="16996">MIKNFLNSRGFTLIEILAAITLLAIILLSFASIMVNNFNTSYKNLDKLSTIQLADTYFNRVSSVPLGLNTTSTLNDVKSAIEDSTDLPKTIELNNKTYIIEYKVKHNTSLNIDTQRSESQLGLFTVIVEVSLKGTEIKSRTEGYIQIEKTTP</sequence>
<keyword evidence="3" id="KW-0472">Membrane</keyword>
<keyword evidence="3" id="KW-1133">Transmembrane helix</keyword>
<dbReference type="Pfam" id="PF07963">
    <property type="entry name" value="N_methyl"/>
    <property type="match status" value="1"/>
</dbReference>
<evidence type="ECO:0000256" key="3">
    <source>
        <dbReference type="SAM" id="Phobius"/>
    </source>
</evidence>
<proteinExistence type="predicted"/>
<comment type="subcellular location">
    <subcellularLocation>
        <location evidence="1">Cell surface</location>
    </subcellularLocation>
</comment>
<keyword evidence="2" id="KW-0178">Competence</keyword>
<reference evidence="4 5" key="1">
    <citation type="submission" date="2017-07" db="EMBL/GenBank/DDBJ databases">
        <title>Tetzosporium hominis gen.nov. sp.nov.</title>
        <authorList>
            <person name="Tetz G."/>
            <person name="Tetz V."/>
        </authorList>
    </citation>
    <scope>NUCLEOTIDE SEQUENCE [LARGE SCALE GENOMIC DNA]</scope>
    <source>
        <strain evidence="4 5">VT-49</strain>
    </source>
</reference>
<dbReference type="EMBL" id="NOKQ01000116">
    <property type="protein sequence ID" value="OZS79533.1"/>
    <property type="molecule type" value="Genomic_DNA"/>
</dbReference>
<name>A0A264W7G5_9BACL</name>
<gene>
    <name evidence="4" type="ORF">CF394_00540</name>
</gene>
<dbReference type="Proteomes" id="UP000217065">
    <property type="component" value="Unassembled WGS sequence"/>
</dbReference>
<evidence type="ECO:0000313" key="4">
    <source>
        <dbReference type="EMBL" id="OZS79533.1"/>
    </source>
</evidence>
<comment type="caution">
    <text evidence="4">The sequence shown here is derived from an EMBL/GenBank/DDBJ whole genome shotgun (WGS) entry which is preliminary data.</text>
</comment>
<dbReference type="InterPro" id="IPR012902">
    <property type="entry name" value="N_methyl_site"/>
</dbReference>